<evidence type="ECO:0000256" key="4">
    <source>
        <dbReference type="ARBA" id="ARBA00023004"/>
    </source>
</evidence>
<reference evidence="6 7" key="1">
    <citation type="submission" date="2020-04" db="EMBL/GenBank/DDBJ databases">
        <title>Paraburkholderia sp. RP-4-7 isolated from soil.</title>
        <authorList>
            <person name="Dahal R.H."/>
        </authorList>
    </citation>
    <scope>NUCLEOTIDE SEQUENCE [LARGE SCALE GENOMIC DNA]</scope>
    <source>
        <strain evidence="6 7">RP-4-7</strain>
    </source>
</reference>
<keyword evidence="2" id="KW-0479">Metal-binding</keyword>
<dbReference type="PANTHER" id="PTHR43498">
    <property type="entry name" value="FERREDOXIN:COB-COM HETERODISULFIDE REDUCTASE SUBUNIT A"/>
    <property type="match status" value="1"/>
</dbReference>
<dbReference type="AlphaFoldDB" id="A0A848I6V9"/>
<accession>A0A848I6V9</accession>
<dbReference type="InterPro" id="IPR039650">
    <property type="entry name" value="HdrA-like"/>
</dbReference>
<evidence type="ECO:0000256" key="2">
    <source>
        <dbReference type="ARBA" id="ARBA00022723"/>
    </source>
</evidence>
<evidence type="ECO:0000313" key="6">
    <source>
        <dbReference type="EMBL" id="NML97189.1"/>
    </source>
</evidence>
<gene>
    <name evidence="6" type="ORF">HHL24_04355</name>
</gene>
<keyword evidence="1" id="KW-0004">4Fe-4S</keyword>
<keyword evidence="3" id="KW-0560">Oxidoreductase</keyword>
<evidence type="ECO:0000313" key="7">
    <source>
        <dbReference type="Proteomes" id="UP000544134"/>
    </source>
</evidence>
<evidence type="ECO:0000256" key="3">
    <source>
        <dbReference type="ARBA" id="ARBA00023002"/>
    </source>
</evidence>
<keyword evidence="7" id="KW-1185">Reference proteome</keyword>
<dbReference type="InterPro" id="IPR036188">
    <property type="entry name" value="FAD/NAD-bd_sf"/>
</dbReference>
<evidence type="ECO:0000256" key="5">
    <source>
        <dbReference type="ARBA" id="ARBA00023014"/>
    </source>
</evidence>
<dbReference type="Gene3D" id="3.50.50.60">
    <property type="entry name" value="FAD/NAD(P)-binding domain"/>
    <property type="match status" value="1"/>
</dbReference>
<keyword evidence="5" id="KW-0411">Iron-sulfur</keyword>
<dbReference type="GO" id="GO:0046872">
    <property type="term" value="F:metal ion binding"/>
    <property type="evidence" value="ECO:0007669"/>
    <property type="project" value="UniProtKB-KW"/>
</dbReference>
<proteinExistence type="predicted"/>
<dbReference type="SUPFAM" id="SSF51905">
    <property type="entry name" value="FAD/NAD(P)-binding domain"/>
    <property type="match status" value="1"/>
</dbReference>
<dbReference type="GO" id="GO:0051539">
    <property type="term" value="F:4 iron, 4 sulfur cluster binding"/>
    <property type="evidence" value="ECO:0007669"/>
    <property type="project" value="UniProtKB-KW"/>
</dbReference>
<dbReference type="EMBL" id="JABBGJ010000004">
    <property type="protein sequence ID" value="NML97189.1"/>
    <property type="molecule type" value="Genomic_DNA"/>
</dbReference>
<dbReference type="GO" id="GO:0016491">
    <property type="term" value="F:oxidoreductase activity"/>
    <property type="evidence" value="ECO:0007669"/>
    <property type="project" value="UniProtKB-KW"/>
</dbReference>
<dbReference type="Pfam" id="PF12831">
    <property type="entry name" value="FAD_oxidored"/>
    <property type="match status" value="1"/>
</dbReference>
<evidence type="ECO:0000256" key="1">
    <source>
        <dbReference type="ARBA" id="ARBA00022485"/>
    </source>
</evidence>
<protein>
    <submittedName>
        <fullName evidence="6">FAD-dependent oxidoreductase</fullName>
    </submittedName>
</protein>
<name>A0A848I6V9_9BURK</name>
<sequence length="446" mass="47995">MKKAGIDVRTVGDLQCDVLVIGGGAAGVATAVTARRQGLKVVLLERYGFCGGGAVAGLSGTVCGMYLATDRVAAKPEPVVFGFAQEFCKLLEERGGLGAPLRYGKTWTRVHDPLVWRDAADALLSETGVHVIYHAVATGVLLDGNERTEGVTAWTKQGPLTIRAHVTVDASGDADLVAMAGLDSFVGDEGRVQNPTMIFRLQGVDVARFTAAYGDDTIMGAAISALLHERHLAGDNLPRSKIWLFPTTRPGELLCNCTRITGTDGRELNPLFYEDFTEAELNGRRQVHAYARFLREYVAGCENAFINDTGVQVGVRQTRQVEGVSKLMNADVVSARKFSAGIARSPWPIELHAGAKPKVEWVLDDYYEVPYGCFVPSRGEGLLVAGRCLSAEHEAVASARVTAQCFSYGHAIGHAATLAVRQRIEPRALEPQAIRDALERDGACLQ</sequence>
<dbReference type="Proteomes" id="UP000544134">
    <property type="component" value="Unassembled WGS sequence"/>
</dbReference>
<dbReference type="PANTHER" id="PTHR43498:SF1">
    <property type="entry name" value="COB--COM HETERODISULFIDE REDUCTASE IRON-SULFUR SUBUNIT A"/>
    <property type="match status" value="1"/>
</dbReference>
<comment type="caution">
    <text evidence="6">The sequence shown here is derived from an EMBL/GenBank/DDBJ whole genome shotgun (WGS) entry which is preliminary data.</text>
</comment>
<organism evidence="6 7">
    <name type="scientific">Paraburkholderia polaris</name>
    <dbReference type="NCBI Taxonomy" id="2728848"/>
    <lineage>
        <taxon>Bacteria</taxon>
        <taxon>Pseudomonadati</taxon>
        <taxon>Pseudomonadota</taxon>
        <taxon>Betaproteobacteria</taxon>
        <taxon>Burkholderiales</taxon>
        <taxon>Burkholderiaceae</taxon>
        <taxon>Paraburkholderia</taxon>
    </lineage>
</organism>
<keyword evidence="4" id="KW-0408">Iron</keyword>